<sequence length="201" mass="23992">MTKTPFRKVDDQHTMWFRDFDRKYNRKFKNLRHEYARGLEELEEFKRKCALKFEEIQNEYSPEYRTKFKEFLRECDHGVEKFKESQSKCNLNFEELQNDCKLEFKELHRGCTSSTHFHSKEYSTSSNFSKKHPDANQFLNDSSLSVEPVQALTSETNNKHNASQYSNPFRITQQLIQATPVTSEKDNQHCNDTKITKQINL</sequence>
<proteinExistence type="predicted"/>
<evidence type="ECO:0000313" key="2">
    <source>
        <dbReference type="Proteomes" id="UP000789920"/>
    </source>
</evidence>
<feature type="non-terminal residue" evidence="1">
    <location>
        <position position="201"/>
    </location>
</feature>
<organism evidence="1 2">
    <name type="scientific">Racocetra persica</name>
    <dbReference type="NCBI Taxonomy" id="160502"/>
    <lineage>
        <taxon>Eukaryota</taxon>
        <taxon>Fungi</taxon>
        <taxon>Fungi incertae sedis</taxon>
        <taxon>Mucoromycota</taxon>
        <taxon>Glomeromycotina</taxon>
        <taxon>Glomeromycetes</taxon>
        <taxon>Diversisporales</taxon>
        <taxon>Gigasporaceae</taxon>
        <taxon>Racocetra</taxon>
    </lineage>
</organism>
<name>A0ACA9NNU9_9GLOM</name>
<keyword evidence="2" id="KW-1185">Reference proteome</keyword>
<reference evidence="1" key="1">
    <citation type="submission" date="2021-06" db="EMBL/GenBank/DDBJ databases">
        <authorList>
            <person name="Kallberg Y."/>
            <person name="Tangrot J."/>
            <person name="Rosling A."/>
        </authorList>
    </citation>
    <scope>NUCLEOTIDE SEQUENCE</scope>
    <source>
        <strain evidence="1">MA461A</strain>
    </source>
</reference>
<dbReference type="EMBL" id="CAJVQC010015615">
    <property type="protein sequence ID" value="CAG8668983.1"/>
    <property type="molecule type" value="Genomic_DNA"/>
</dbReference>
<gene>
    <name evidence="1" type="ORF">RPERSI_LOCUS8592</name>
</gene>
<accession>A0ACA9NNU9</accession>
<dbReference type="Proteomes" id="UP000789920">
    <property type="component" value="Unassembled WGS sequence"/>
</dbReference>
<feature type="non-terminal residue" evidence="1">
    <location>
        <position position="1"/>
    </location>
</feature>
<comment type="caution">
    <text evidence="1">The sequence shown here is derived from an EMBL/GenBank/DDBJ whole genome shotgun (WGS) entry which is preliminary data.</text>
</comment>
<protein>
    <submittedName>
        <fullName evidence="1">11420_t:CDS:1</fullName>
    </submittedName>
</protein>
<evidence type="ECO:0000313" key="1">
    <source>
        <dbReference type="EMBL" id="CAG8668983.1"/>
    </source>
</evidence>